<dbReference type="VEuPathDB" id="FungiDB:FVEG_06573"/>
<protein>
    <submittedName>
        <fullName evidence="1">Uncharacterized protein</fullName>
    </submittedName>
</protein>
<dbReference type="EMBL" id="CM000584">
    <property type="protein sequence ID" value="EWG45938.1"/>
    <property type="molecule type" value="Genomic_DNA"/>
</dbReference>
<dbReference type="Proteomes" id="UP000009096">
    <property type="component" value="Chromosome 7"/>
</dbReference>
<dbReference type="KEGG" id="fvr:FVEG_06573"/>
<keyword evidence="2" id="KW-1185">Reference proteome</keyword>
<dbReference type="HOGENOM" id="CLU_1482100_0_0_1"/>
<reference evidence="1 2" key="1">
    <citation type="journal article" date="2010" name="Nature">
        <title>Comparative genomics reveals mobile pathogenicity chromosomes in Fusarium.</title>
        <authorList>
            <person name="Ma L.J."/>
            <person name="van der Does H.C."/>
            <person name="Borkovich K.A."/>
            <person name="Coleman J.J."/>
            <person name="Daboussi M.J."/>
            <person name="Di Pietro A."/>
            <person name="Dufresne M."/>
            <person name="Freitag M."/>
            <person name="Grabherr M."/>
            <person name="Henrissat B."/>
            <person name="Houterman P.M."/>
            <person name="Kang S."/>
            <person name="Shim W.B."/>
            <person name="Woloshuk C."/>
            <person name="Xie X."/>
            <person name="Xu J.R."/>
            <person name="Antoniw J."/>
            <person name="Baker S.E."/>
            <person name="Bluhm B.H."/>
            <person name="Breakspear A."/>
            <person name="Brown D.W."/>
            <person name="Butchko R.A."/>
            <person name="Chapman S."/>
            <person name="Coulson R."/>
            <person name="Coutinho P.M."/>
            <person name="Danchin E.G."/>
            <person name="Diener A."/>
            <person name="Gale L.R."/>
            <person name="Gardiner D.M."/>
            <person name="Goff S."/>
            <person name="Hammond-Kosack K.E."/>
            <person name="Hilburn K."/>
            <person name="Hua-Van A."/>
            <person name="Jonkers W."/>
            <person name="Kazan K."/>
            <person name="Kodira C.D."/>
            <person name="Koehrsen M."/>
            <person name="Kumar L."/>
            <person name="Lee Y.H."/>
            <person name="Li L."/>
            <person name="Manners J.M."/>
            <person name="Miranda-Saavedra D."/>
            <person name="Mukherjee M."/>
            <person name="Park G."/>
            <person name="Park J."/>
            <person name="Park S.Y."/>
            <person name="Proctor R.H."/>
            <person name="Regev A."/>
            <person name="Ruiz-Roldan M.C."/>
            <person name="Sain D."/>
            <person name="Sakthikumar S."/>
            <person name="Sykes S."/>
            <person name="Schwartz D.C."/>
            <person name="Turgeon B.G."/>
            <person name="Wapinski I."/>
            <person name="Yoder O."/>
            <person name="Young S."/>
            <person name="Zeng Q."/>
            <person name="Zhou S."/>
            <person name="Galagan J."/>
            <person name="Cuomo C.A."/>
            <person name="Kistler H.C."/>
            <person name="Rep M."/>
        </authorList>
    </citation>
    <scope>NUCLEOTIDE SEQUENCE [LARGE SCALE GENOMIC DNA]</scope>
    <source>
        <strain evidence="2">M3125 / FGSC 7600</strain>
    </source>
</reference>
<proteinExistence type="predicted"/>
<dbReference type="GeneID" id="30064456"/>
<evidence type="ECO:0000313" key="1">
    <source>
        <dbReference type="EMBL" id="EWG45938.1"/>
    </source>
</evidence>
<dbReference type="AlphaFoldDB" id="W7M316"/>
<dbReference type="RefSeq" id="XP_018752129.1">
    <property type="nucleotide sequence ID" value="XM_018894959.1"/>
</dbReference>
<organism evidence="1 2">
    <name type="scientific">Gibberella moniliformis (strain M3125 / FGSC 7600)</name>
    <name type="common">Maize ear and stalk rot fungus</name>
    <name type="synonym">Fusarium verticillioides</name>
    <dbReference type="NCBI Taxonomy" id="334819"/>
    <lineage>
        <taxon>Eukaryota</taxon>
        <taxon>Fungi</taxon>
        <taxon>Dikarya</taxon>
        <taxon>Ascomycota</taxon>
        <taxon>Pezizomycotina</taxon>
        <taxon>Sordariomycetes</taxon>
        <taxon>Hypocreomycetidae</taxon>
        <taxon>Hypocreales</taxon>
        <taxon>Nectriaceae</taxon>
        <taxon>Fusarium</taxon>
        <taxon>Fusarium fujikuroi species complex</taxon>
    </lineage>
</organism>
<dbReference type="OrthoDB" id="2157530at2759"/>
<sequence>MVILGSIQKVLDLSDFGLEKITDAPLACDAVVGAIRACRGMVGLPTDHESTEEPVRSKDKFFRDNILTDYCFQVTRGYQQWKKNEPFSLGEQLSDTFHGSHAQSFFTLANGRFSLANFECSTQDAGFATVGGLSVYRVLRPSKSTQTWLDVEEWELRGPCELRDFNQDVKKEPPREMNTQLL</sequence>
<gene>
    <name evidence="1" type="ORF">FVEG_06573</name>
</gene>
<name>W7M316_GIBM7</name>
<evidence type="ECO:0000313" key="2">
    <source>
        <dbReference type="Proteomes" id="UP000009096"/>
    </source>
</evidence>
<accession>W7M316</accession>
<dbReference type="EMBL" id="DS022249">
    <property type="protein sequence ID" value="EWG45938.1"/>
    <property type="molecule type" value="Genomic_DNA"/>
</dbReference>